<comment type="caution">
    <text evidence="2">The sequence shown here is derived from an EMBL/GenBank/DDBJ whole genome shotgun (WGS) entry which is preliminary data.</text>
</comment>
<dbReference type="AlphaFoldDB" id="A0A915ZKQ4"/>
<dbReference type="VEuPathDB" id="FungiDB:RhiirFUN_009121"/>
<protein>
    <submittedName>
        <fullName evidence="2">Uncharacterized protein</fullName>
    </submittedName>
</protein>
<proteinExistence type="inferred from homology"/>
<gene>
    <name evidence="2" type="ORF">CHRIB12_LOCUS16014</name>
</gene>
<reference evidence="2" key="1">
    <citation type="submission" date="2020-05" db="EMBL/GenBank/DDBJ databases">
        <authorList>
            <person name="Rincon C."/>
            <person name="Sanders R I."/>
            <person name="Robbins C."/>
            <person name="Chaturvedi A."/>
        </authorList>
    </citation>
    <scope>NUCLEOTIDE SEQUENCE</scope>
    <source>
        <strain evidence="2">CHB12</strain>
    </source>
</reference>
<dbReference type="OrthoDB" id="411584at2759"/>
<dbReference type="PANTHER" id="PTHR46230:SF7">
    <property type="entry name" value="BOLA-LIKE PROTEIN 1"/>
    <property type="match status" value="1"/>
</dbReference>
<comment type="similarity">
    <text evidence="1">Belongs to the BolA/IbaG family.</text>
</comment>
<dbReference type="Proteomes" id="UP000684084">
    <property type="component" value="Unassembled WGS sequence"/>
</dbReference>
<name>A0A915ZKQ4_9GLOM</name>
<organism evidence="2 3">
    <name type="scientific">Rhizophagus irregularis</name>
    <dbReference type="NCBI Taxonomy" id="588596"/>
    <lineage>
        <taxon>Eukaryota</taxon>
        <taxon>Fungi</taxon>
        <taxon>Fungi incertae sedis</taxon>
        <taxon>Mucoromycota</taxon>
        <taxon>Glomeromycotina</taxon>
        <taxon>Glomeromycetes</taxon>
        <taxon>Glomerales</taxon>
        <taxon>Glomeraceae</taxon>
        <taxon>Rhizophagus</taxon>
    </lineage>
</organism>
<dbReference type="InterPro" id="IPR002634">
    <property type="entry name" value="BolA"/>
</dbReference>
<dbReference type="Pfam" id="PF01722">
    <property type="entry name" value="BolA"/>
    <property type="match status" value="1"/>
</dbReference>
<dbReference type="PANTHER" id="PTHR46230">
    <property type="match status" value="1"/>
</dbReference>
<accession>A0A915ZKQ4</accession>
<dbReference type="GO" id="GO:0016226">
    <property type="term" value="P:iron-sulfur cluster assembly"/>
    <property type="evidence" value="ECO:0007669"/>
    <property type="project" value="TreeGrafter"/>
</dbReference>
<dbReference type="VEuPathDB" id="FungiDB:RhiirFUN_009120"/>
<evidence type="ECO:0000313" key="2">
    <source>
        <dbReference type="EMBL" id="CAB5378030.1"/>
    </source>
</evidence>
<dbReference type="EMBL" id="CAGKOT010000038">
    <property type="protein sequence ID" value="CAB5378030.1"/>
    <property type="molecule type" value="Genomic_DNA"/>
</dbReference>
<evidence type="ECO:0000256" key="1">
    <source>
        <dbReference type="RuleBase" id="RU003860"/>
    </source>
</evidence>
<evidence type="ECO:0000313" key="3">
    <source>
        <dbReference type="Proteomes" id="UP000684084"/>
    </source>
</evidence>
<sequence length="337" mass="38441">MISLSIFSKSIRTKFIHNLRAMTEVGPIYQSIQQKLTKAFNPTSLEIINESHLHAHHQAMKDVTSKETHFCISIVSDHFEGKKLIQRHRLIYELLNEEMNMIDLIKNLIGFTSTKLRDKIIHLNRLYGSSPQLSYSSSTRQQIYKIMEGLLSDLDKLNVKTEDELFIDQFSKLSAGNSNINKPTENQSFPYATHKMFGNDILPSTTTTTTKSVEDILYSTKSLKSFNTSAVGNEINDNNDNEIGWFQTPKVNEEDEGWGDLPDVNTSVDSNRRFGMNSILSDENLNLTRANVNQKYIFGSEYISNNNNLQFGFRTTNSETNRGFPTAAENNFRSINK</sequence>